<gene>
    <name evidence="1" type="ORF">PS896_01058</name>
</gene>
<dbReference type="RefSeq" id="WP_064391211.1">
    <property type="nucleotide sequence ID" value="NZ_CABVIN010000001.1"/>
</dbReference>
<protein>
    <submittedName>
        <fullName evidence="1">Uncharacterized protein</fullName>
    </submittedName>
</protein>
<dbReference type="EMBL" id="CABVIN010000001">
    <property type="protein sequence ID" value="VVO65788.1"/>
    <property type="molecule type" value="Genomic_DNA"/>
</dbReference>
<name>A0A5E7HP71_PSEFL</name>
<organism evidence="1 2">
    <name type="scientific">Pseudomonas fluorescens</name>
    <dbReference type="NCBI Taxonomy" id="294"/>
    <lineage>
        <taxon>Bacteria</taxon>
        <taxon>Pseudomonadati</taxon>
        <taxon>Pseudomonadota</taxon>
        <taxon>Gammaproteobacteria</taxon>
        <taxon>Pseudomonadales</taxon>
        <taxon>Pseudomonadaceae</taxon>
        <taxon>Pseudomonas</taxon>
    </lineage>
</organism>
<reference evidence="1 2" key="1">
    <citation type="submission" date="2019-09" db="EMBL/GenBank/DDBJ databases">
        <authorList>
            <person name="Chandra G."/>
            <person name="Truman W A."/>
        </authorList>
    </citation>
    <scope>NUCLEOTIDE SEQUENCE [LARGE SCALE GENOMIC DNA]</scope>
    <source>
        <strain evidence="1">PS896</strain>
    </source>
</reference>
<dbReference type="AlphaFoldDB" id="A0A5E7HP71"/>
<sequence>MQKWKVTFVDDHGEIVDEVFERAECPSDDEAARLIKARLLPVAAELDLNDLEGRTADAGVKSLKTQNSIEIRSITPV</sequence>
<evidence type="ECO:0000313" key="1">
    <source>
        <dbReference type="EMBL" id="VVO65788.1"/>
    </source>
</evidence>
<dbReference type="Proteomes" id="UP000377224">
    <property type="component" value="Unassembled WGS sequence"/>
</dbReference>
<proteinExistence type="predicted"/>
<accession>A0A5E7HP71</accession>
<evidence type="ECO:0000313" key="2">
    <source>
        <dbReference type="Proteomes" id="UP000377224"/>
    </source>
</evidence>